<evidence type="ECO:0000256" key="1">
    <source>
        <dbReference type="SAM" id="Phobius"/>
    </source>
</evidence>
<proteinExistence type="predicted"/>
<dbReference type="EMBL" id="JAHGAW010000009">
    <property type="protein sequence ID" value="MBT2188147.1"/>
    <property type="molecule type" value="Genomic_DNA"/>
</dbReference>
<accession>A0A9X1DDG1</accession>
<evidence type="ECO:0008006" key="4">
    <source>
        <dbReference type="Google" id="ProtNLM"/>
    </source>
</evidence>
<sequence length="93" mass="10404">MWLFRILFAFDALALLVLLYFFVEGLQYGPGPDYMVTWLPILAVPIAVVAGAWVLSGQGRRGLASVLLGLLAVPPFLYLLFLMLMVVMQPDFR</sequence>
<dbReference type="AlphaFoldDB" id="A0A9X1DDG1"/>
<protein>
    <recommendedName>
        <fullName evidence="4">Osmoprotectant transporter permease</fullName>
    </recommendedName>
</protein>
<evidence type="ECO:0000313" key="3">
    <source>
        <dbReference type="Proteomes" id="UP001138757"/>
    </source>
</evidence>
<name>A0A9X1DDG1_9SPHN</name>
<reference evidence="2" key="1">
    <citation type="submission" date="2021-05" db="EMBL/GenBank/DDBJ databases">
        <title>Genome of Sphingobium sp. strain.</title>
        <authorList>
            <person name="Fan R."/>
        </authorList>
    </citation>
    <scope>NUCLEOTIDE SEQUENCE</scope>
    <source>
        <strain evidence="2">H33</strain>
    </source>
</reference>
<evidence type="ECO:0000313" key="2">
    <source>
        <dbReference type="EMBL" id="MBT2188147.1"/>
    </source>
</evidence>
<keyword evidence="1" id="KW-1133">Transmembrane helix</keyword>
<comment type="caution">
    <text evidence="2">The sequence shown here is derived from an EMBL/GenBank/DDBJ whole genome shotgun (WGS) entry which is preliminary data.</text>
</comment>
<feature type="transmembrane region" description="Helical" evidence="1">
    <location>
        <begin position="67"/>
        <end position="88"/>
    </location>
</feature>
<organism evidence="2 3">
    <name type="scientific">Sphingobium nicotianae</name>
    <dbReference type="NCBI Taxonomy" id="2782607"/>
    <lineage>
        <taxon>Bacteria</taxon>
        <taxon>Pseudomonadati</taxon>
        <taxon>Pseudomonadota</taxon>
        <taxon>Alphaproteobacteria</taxon>
        <taxon>Sphingomonadales</taxon>
        <taxon>Sphingomonadaceae</taxon>
        <taxon>Sphingobium</taxon>
    </lineage>
</organism>
<feature type="transmembrane region" description="Helical" evidence="1">
    <location>
        <begin position="35"/>
        <end position="55"/>
    </location>
</feature>
<keyword evidence="1" id="KW-0472">Membrane</keyword>
<keyword evidence="1" id="KW-0812">Transmembrane</keyword>
<feature type="transmembrane region" description="Helical" evidence="1">
    <location>
        <begin position="7"/>
        <end position="23"/>
    </location>
</feature>
<keyword evidence="3" id="KW-1185">Reference proteome</keyword>
<gene>
    <name evidence="2" type="ORF">KK488_14425</name>
</gene>
<dbReference type="RefSeq" id="WP_214624403.1">
    <property type="nucleotide sequence ID" value="NZ_JAHGAW010000009.1"/>
</dbReference>
<dbReference type="Proteomes" id="UP001138757">
    <property type="component" value="Unassembled WGS sequence"/>
</dbReference>